<dbReference type="Proteomes" id="UP000614601">
    <property type="component" value="Unassembled WGS sequence"/>
</dbReference>
<dbReference type="EMBL" id="CAJFCW020000004">
    <property type="protein sequence ID" value="CAG9114576.1"/>
    <property type="molecule type" value="Genomic_DNA"/>
</dbReference>
<name>A0A811L0K7_9BILA</name>
<reference evidence="1" key="1">
    <citation type="submission" date="2020-09" db="EMBL/GenBank/DDBJ databases">
        <authorList>
            <person name="Kikuchi T."/>
        </authorList>
    </citation>
    <scope>NUCLEOTIDE SEQUENCE</scope>
    <source>
        <strain evidence="1">SH1</strain>
    </source>
</reference>
<dbReference type="AlphaFoldDB" id="A0A811L0K7"/>
<gene>
    <name evidence="1" type="ORF">BOKJ2_LOCUS9275</name>
</gene>
<dbReference type="Proteomes" id="UP000783686">
    <property type="component" value="Unassembled WGS sequence"/>
</dbReference>
<evidence type="ECO:0000313" key="2">
    <source>
        <dbReference type="Proteomes" id="UP000614601"/>
    </source>
</evidence>
<protein>
    <submittedName>
        <fullName evidence="1">Uncharacterized protein</fullName>
    </submittedName>
</protein>
<organism evidence="1 2">
    <name type="scientific">Bursaphelenchus okinawaensis</name>
    <dbReference type="NCBI Taxonomy" id="465554"/>
    <lineage>
        <taxon>Eukaryota</taxon>
        <taxon>Metazoa</taxon>
        <taxon>Ecdysozoa</taxon>
        <taxon>Nematoda</taxon>
        <taxon>Chromadorea</taxon>
        <taxon>Rhabditida</taxon>
        <taxon>Tylenchina</taxon>
        <taxon>Tylenchomorpha</taxon>
        <taxon>Aphelenchoidea</taxon>
        <taxon>Aphelenchoididae</taxon>
        <taxon>Bursaphelenchus</taxon>
    </lineage>
</organism>
<comment type="caution">
    <text evidence="1">The sequence shown here is derived from an EMBL/GenBank/DDBJ whole genome shotgun (WGS) entry which is preliminary data.</text>
</comment>
<keyword evidence="2" id="KW-1185">Reference proteome</keyword>
<evidence type="ECO:0000313" key="1">
    <source>
        <dbReference type="EMBL" id="CAD5221099.1"/>
    </source>
</evidence>
<dbReference type="EMBL" id="CAJFDH010000004">
    <property type="protein sequence ID" value="CAD5221099.1"/>
    <property type="molecule type" value="Genomic_DNA"/>
</dbReference>
<proteinExistence type="predicted"/>
<sequence length="69" mass="7930">MKSSLLAQSSLPFSNRHLENAISMTEKQLPLKPYNSSDIVTDYFRNYTLTANTRLSIAHRSPFITKTPW</sequence>
<accession>A0A811L0K7</accession>